<evidence type="ECO:0000256" key="3">
    <source>
        <dbReference type="ARBA" id="ARBA00022777"/>
    </source>
</evidence>
<dbReference type="InterPro" id="IPR002139">
    <property type="entry name" value="Ribo/fructo_kinase"/>
</dbReference>
<dbReference type="NCBIfam" id="NF041332">
    <property type="entry name" value="KDG_KDGal_kin_Halo"/>
    <property type="match status" value="1"/>
</dbReference>
<keyword evidence="7" id="KW-1185">Reference proteome</keyword>
<protein>
    <submittedName>
        <fullName evidence="6">Sugar kinase</fullName>
    </submittedName>
</protein>
<feature type="domain" description="Carbohydrate kinase PfkB" evidence="5">
    <location>
        <begin position="1"/>
        <end position="295"/>
    </location>
</feature>
<dbReference type="GO" id="GO:0016301">
    <property type="term" value="F:kinase activity"/>
    <property type="evidence" value="ECO:0007669"/>
    <property type="project" value="UniProtKB-KW"/>
</dbReference>
<evidence type="ECO:0000256" key="4">
    <source>
        <dbReference type="RuleBase" id="RU003704"/>
    </source>
</evidence>
<name>A0A368NA17_9EURY</name>
<dbReference type="SUPFAM" id="SSF53613">
    <property type="entry name" value="Ribokinase-like"/>
    <property type="match status" value="1"/>
</dbReference>
<reference evidence="6 7" key="1">
    <citation type="submission" date="2018-07" db="EMBL/GenBank/DDBJ databases">
        <title>Genome sequences of Haloplanus salinus JCM 18368T.</title>
        <authorList>
            <person name="Kim Y.B."/>
            <person name="Roh S.W."/>
        </authorList>
    </citation>
    <scope>NUCLEOTIDE SEQUENCE [LARGE SCALE GENOMIC DNA]</scope>
    <source>
        <strain evidence="6 7">JCM 18368</strain>
    </source>
</reference>
<dbReference type="Proteomes" id="UP000252189">
    <property type="component" value="Unassembled WGS sequence"/>
</dbReference>
<evidence type="ECO:0000256" key="1">
    <source>
        <dbReference type="ARBA" id="ARBA00010688"/>
    </source>
</evidence>
<dbReference type="InterPro" id="IPR011611">
    <property type="entry name" value="PfkB_dom"/>
</dbReference>
<proteinExistence type="inferred from homology"/>
<dbReference type="EMBL" id="QPHM01000001">
    <property type="protein sequence ID" value="RCU46405.1"/>
    <property type="molecule type" value="Genomic_DNA"/>
</dbReference>
<dbReference type="Pfam" id="PF00294">
    <property type="entry name" value="PfkB"/>
    <property type="match status" value="1"/>
</dbReference>
<dbReference type="RefSeq" id="WP_114447956.1">
    <property type="nucleotide sequence ID" value="NZ_QPHM01000001.1"/>
</dbReference>
<dbReference type="InterPro" id="IPR054871">
    <property type="entry name" value="KDG_KDGal_kin_Halo"/>
</dbReference>
<accession>A0A368NA17</accession>
<comment type="similarity">
    <text evidence="1 4">Belongs to the carbohydrate kinase PfkB family.</text>
</comment>
<dbReference type="PROSITE" id="PS00584">
    <property type="entry name" value="PFKB_KINASES_2"/>
    <property type="match status" value="1"/>
</dbReference>
<evidence type="ECO:0000313" key="6">
    <source>
        <dbReference type="EMBL" id="RCU46405.1"/>
    </source>
</evidence>
<organism evidence="6 7">
    <name type="scientific">Haloplanus salinus</name>
    <dbReference type="NCBI Taxonomy" id="1126245"/>
    <lineage>
        <taxon>Archaea</taxon>
        <taxon>Methanobacteriati</taxon>
        <taxon>Methanobacteriota</taxon>
        <taxon>Stenosarchaea group</taxon>
        <taxon>Halobacteria</taxon>
        <taxon>Halobacteriales</taxon>
        <taxon>Haloferacaceae</taxon>
        <taxon>Haloplanus</taxon>
    </lineage>
</organism>
<dbReference type="PANTHER" id="PTHR43320">
    <property type="entry name" value="SUGAR KINASE"/>
    <property type="match status" value="1"/>
</dbReference>
<evidence type="ECO:0000256" key="2">
    <source>
        <dbReference type="ARBA" id="ARBA00022679"/>
    </source>
</evidence>
<dbReference type="Gene3D" id="3.40.1190.20">
    <property type="match status" value="1"/>
</dbReference>
<dbReference type="InterPro" id="IPR052700">
    <property type="entry name" value="Carb_kinase_PfkB-like"/>
</dbReference>
<dbReference type="InterPro" id="IPR002173">
    <property type="entry name" value="Carboh/pur_kinase_PfkB_CS"/>
</dbReference>
<keyword evidence="2 4" id="KW-0808">Transferase</keyword>
<dbReference type="AlphaFoldDB" id="A0A368NA17"/>
<evidence type="ECO:0000259" key="5">
    <source>
        <dbReference type="Pfam" id="PF00294"/>
    </source>
</evidence>
<gene>
    <name evidence="6" type="ORF">DU504_03225</name>
</gene>
<evidence type="ECO:0000313" key="7">
    <source>
        <dbReference type="Proteomes" id="UP000252189"/>
    </source>
</evidence>
<dbReference type="InterPro" id="IPR029056">
    <property type="entry name" value="Ribokinase-like"/>
</dbReference>
<dbReference type="OrthoDB" id="96179at2157"/>
<dbReference type="PANTHER" id="PTHR43320:SF2">
    <property type="entry name" value="2-DEHYDRO-3-DEOXYGLUCONOKINASE_2-DEHYDRO-3-DEOXYGALACTONOKINASE"/>
    <property type="match status" value="1"/>
</dbReference>
<comment type="caution">
    <text evidence="6">The sequence shown here is derived from an EMBL/GenBank/DDBJ whole genome shotgun (WGS) entry which is preliminary data.</text>
</comment>
<dbReference type="CDD" id="cd01166">
    <property type="entry name" value="KdgK"/>
    <property type="match status" value="1"/>
</dbReference>
<sequence length="318" mass="33827">MSELVTFGETMLRLTPPRGHRLSRVDRLDVHVGGAESNVAVGAANLGVDAAWLSVLPDSELGERIAYALRGEGVEPLVTWTDDGRVGTYYFERGGMPRGRDVVYDREGAPIRAARPEQVAVDRVRDADVFFTTGITPALSDRLVETTGSLLRTASDAGARTAFDVNYREKLWTPAEARETLADLFPAVDVLFAAERDARTVLGFDGDAEAMASGLAAEFDFETVVITRGEKGALARHGGTTTEQGTFPADTVDPLGSGDAFASGFLAERLDGASIDEALAYGAATAALKRTIEGDMARVSADEVRAIVEDGGGVDIER</sequence>
<dbReference type="PRINTS" id="PR00990">
    <property type="entry name" value="RIBOKINASE"/>
</dbReference>
<keyword evidence="3 4" id="KW-0418">Kinase</keyword>